<dbReference type="SUPFAM" id="SSF53474">
    <property type="entry name" value="alpha/beta-Hydrolases"/>
    <property type="match status" value="3"/>
</dbReference>
<comment type="catalytic activity">
    <reaction evidence="6">
        <text>acetylcholine + H2O = choline + acetate + H(+)</text>
        <dbReference type="Rhea" id="RHEA:17561"/>
        <dbReference type="ChEBI" id="CHEBI:15354"/>
        <dbReference type="ChEBI" id="CHEBI:15355"/>
        <dbReference type="ChEBI" id="CHEBI:15377"/>
        <dbReference type="ChEBI" id="CHEBI:15378"/>
        <dbReference type="ChEBI" id="CHEBI:30089"/>
        <dbReference type="EC" id="3.1.1.7"/>
    </reaction>
</comment>
<dbReference type="EMBL" id="KB741261">
    <property type="protein sequence ID" value="ENN71667.1"/>
    <property type="molecule type" value="Genomic_DNA"/>
</dbReference>
<evidence type="ECO:0000256" key="1">
    <source>
        <dbReference type="ARBA" id="ARBA00005964"/>
    </source>
</evidence>
<keyword evidence="2" id="KW-0719">Serine esterase</keyword>
<evidence type="ECO:0000256" key="4">
    <source>
        <dbReference type="ARBA" id="ARBA00023157"/>
    </source>
</evidence>
<dbReference type="InterPro" id="IPR000997">
    <property type="entry name" value="Cholinesterase"/>
</dbReference>
<keyword evidence="5" id="KW-0325">Glycoprotein</keyword>
<dbReference type="GO" id="GO:0003990">
    <property type="term" value="F:acetylcholinesterase activity"/>
    <property type="evidence" value="ECO:0007669"/>
    <property type="project" value="UniProtKB-EC"/>
</dbReference>
<evidence type="ECO:0000313" key="7">
    <source>
        <dbReference type="EMBL" id="ENN71667.1"/>
    </source>
</evidence>
<dbReference type="HOGENOM" id="CLU_254246_0_0_1"/>
<dbReference type="OrthoDB" id="3200163at2759"/>
<keyword evidence="4" id="KW-1015">Disulfide bond</keyword>
<dbReference type="OMA" id="QDPARMV"/>
<comment type="similarity">
    <text evidence="1">Belongs to the type-B carboxylesterase/lipase family.</text>
</comment>
<dbReference type="InterPro" id="IPR019826">
    <property type="entry name" value="Carboxylesterase_B_AS"/>
</dbReference>
<gene>
    <name evidence="7" type="ORF">YQE_11765</name>
</gene>
<keyword evidence="3" id="KW-0378">Hydrolase</keyword>
<reference evidence="7" key="1">
    <citation type="journal article" date="2013" name="Genome Biol.">
        <title>Draft genome of the mountain pine beetle, Dendroctonus ponderosae Hopkins, a major forest pest.</title>
        <authorList>
            <person name="Keeling C.I."/>
            <person name="Yuen M.M."/>
            <person name="Liao N.Y."/>
            <person name="Docking T.R."/>
            <person name="Chan S.K."/>
            <person name="Taylor G.A."/>
            <person name="Palmquist D.L."/>
            <person name="Jackman S.D."/>
            <person name="Nguyen A."/>
            <person name="Li M."/>
            <person name="Henderson H."/>
            <person name="Janes J.K."/>
            <person name="Zhao Y."/>
            <person name="Pandoh P."/>
            <person name="Moore R."/>
            <person name="Sperling F.A."/>
            <person name="Huber D.P."/>
            <person name="Birol I."/>
            <person name="Jones S.J."/>
            <person name="Bohlmann J."/>
        </authorList>
    </citation>
    <scope>NUCLEOTIDE SEQUENCE</scope>
</reference>
<evidence type="ECO:0000256" key="3">
    <source>
        <dbReference type="ARBA" id="ARBA00022801"/>
    </source>
</evidence>
<evidence type="ECO:0000256" key="5">
    <source>
        <dbReference type="ARBA" id="ARBA00023180"/>
    </source>
</evidence>
<accession>N6TZI7</accession>
<evidence type="ECO:0000256" key="6">
    <source>
        <dbReference type="ARBA" id="ARBA00048484"/>
    </source>
</evidence>
<dbReference type="PRINTS" id="PR00878">
    <property type="entry name" value="CHOLNESTRASE"/>
</dbReference>
<dbReference type="PANTHER" id="PTHR43142:SF1">
    <property type="entry name" value="CARBOXYLIC ESTER HYDROLASE"/>
    <property type="match status" value="1"/>
</dbReference>
<protein>
    <submittedName>
        <fullName evidence="7">Uncharacterized protein</fullName>
    </submittedName>
</protein>
<dbReference type="PROSITE" id="PS00122">
    <property type="entry name" value="CARBOXYLESTERASE_B_1"/>
    <property type="match status" value="3"/>
</dbReference>
<dbReference type="InterPro" id="IPR029058">
    <property type="entry name" value="AB_hydrolase_fold"/>
</dbReference>
<dbReference type="PANTHER" id="PTHR43142">
    <property type="entry name" value="CARBOXYLIC ESTER HYDROLASE"/>
    <property type="match status" value="1"/>
</dbReference>
<feature type="non-terminal residue" evidence="7">
    <location>
        <position position="1"/>
    </location>
</feature>
<dbReference type="Gene3D" id="3.40.50.1820">
    <property type="entry name" value="alpha/beta hydrolase"/>
    <property type="match status" value="3"/>
</dbReference>
<organism evidence="7">
    <name type="scientific">Dendroctonus ponderosae</name>
    <name type="common">Mountain pine beetle</name>
    <dbReference type="NCBI Taxonomy" id="77166"/>
    <lineage>
        <taxon>Eukaryota</taxon>
        <taxon>Metazoa</taxon>
        <taxon>Ecdysozoa</taxon>
        <taxon>Arthropoda</taxon>
        <taxon>Hexapoda</taxon>
        <taxon>Insecta</taxon>
        <taxon>Pterygota</taxon>
        <taxon>Neoptera</taxon>
        <taxon>Endopterygota</taxon>
        <taxon>Coleoptera</taxon>
        <taxon>Polyphaga</taxon>
        <taxon>Cucujiformia</taxon>
        <taxon>Curculionidae</taxon>
        <taxon>Scolytinae</taxon>
        <taxon>Dendroctonus</taxon>
    </lineage>
</organism>
<name>N6TZI7_DENPD</name>
<dbReference type="SMR" id="N6TZI7"/>
<dbReference type="ESTHER" id="denpd-u4upn0.1">
    <property type="family name" value="Carb_B_Arthropoda"/>
</dbReference>
<dbReference type="InterPro" id="IPR002018">
    <property type="entry name" value="CarbesteraseB"/>
</dbReference>
<proteinExistence type="inferred from homology"/>
<sequence length="1402" mass="156119">MMPTSLPEADNLIVELPNGKVQGASYTSPNGHNFYAWRHIPYATPPLGELRFLPPVAPDAWAGVLDGTKDSPACFFVGSFAGDPEPAYGYSEDCLYINVYSSSPEPDELCPVMFWIYGGGFYAGSADFVFYDPTPLLEDDVIVVTFNYRLNIFGFLSTEDETLPGNAALKDQLLALKWTRENIAFFGGNPLDITIFGESAGATSVGYHLVSEQSRNLFTGAIMESGSALLDVLQTDGRSNALSIATQIDPSITSASSSREILKVLQEVDAELLVDISKTAQSNYHTLVSKGKFLLSGLHWIFNWLQFKPILEYEHADSFLCKPLYEELAAGNFTQVPTIIGTNSEEQLKVYSSSLADLQKAAETYDLNYTLLLPNIDFKNSVDPDEAALQIKQQYAGDGSFEEDVGALVRFLSDNKFVRGIIKEAVLQSQFSPVYFYQFSFWGTASKENLEIPGCGRVAHGDELSYLFNVSIKTIETEADFLTRRRLVKLWTNFAKTKNPTPSDDSAELLQHALWEPLDAEDLQYLDIGADLAQDLIVETQNGKVQGTEYSSGNGIDKFYTWRHIPYAKPPLRQLRFLAPEKPEPWTDVLDGTKDAPACTFVGSFPGDPEPANGQSEDCLYINVYSSSAIPNGELRPVMFWIYGGGFFAGAGDFSFYDPTPLLEDDVVVVTFNYRLNVFGFLSTEDEVAPGNAALKDQLMALKWTRENIAFFGGNPLDITIFGESAGAMSVGYHLVSEQSRSKQKNAPNPVFNGLILDLFTGAILESGGALMDYFQSDARNNALAVARQIDPSLTAESRSLEILRILQATDVELLISISEETQSNYNTLFKPVLEYEHEAAFLSRSMYEELAAGNFTQVPVIVGTNSEEELISFSTLEAAEETAETYDANLKLLLPNSDFRGDVDIDDVAFEIKQEYAGNKSFVEDVSALIRFLSDSTFVRSSIKHAVLHSQFSPVYFYQFSFFGTPSRNNLEVPGCGRVAHAQEVPYLFNISSKIIETEADYLARRRFVKLWTNFAKTKNPTPNDESADLLQHVTWEQFDRETLKYLDFGDDLVMKSNRKADETAFWDYIFDSYIDHPFFYGKTRVQVYPTHGQSEDCLYINVYSSSPMADDVIFQSQTLRPVMFWIYGGGFFAGNSDFDYYDPTPFLEEDVIVVTFNYRLNVFGFLSTEDQIVPGNAALKDQLMALKWTKTNIAFFGGNPQNITIFGQSAGAMSVGYHLVSLKSRDLFSGAILESGSALRDYFQSNANKNALAVASQINSSISTTSSSQNILSILQAVDAEQLVTIAKEIQSKEILFKPVIEYWYKDCFLCKPMYEEIAAGKFTQIPIIVGTTSEEELMAYLTLNYTKQAAAIFDSNYSLLLPHVIFKSDVDTDEVALQIKGMYAGSRSFQEDIGAFIRV</sequence>
<evidence type="ECO:0000256" key="2">
    <source>
        <dbReference type="ARBA" id="ARBA00022487"/>
    </source>
</evidence>
<dbReference type="Pfam" id="PF00135">
    <property type="entry name" value="COesterase"/>
    <property type="match status" value="3"/>
</dbReference>